<protein>
    <submittedName>
        <fullName evidence="1">Uncharacterized protein</fullName>
    </submittedName>
</protein>
<reference evidence="1" key="1">
    <citation type="submission" date="2014-11" db="EMBL/GenBank/DDBJ databases">
        <authorList>
            <person name="Amaro Gonzalez C."/>
        </authorList>
    </citation>
    <scope>NUCLEOTIDE SEQUENCE</scope>
</reference>
<evidence type="ECO:0000313" key="1">
    <source>
        <dbReference type="EMBL" id="JAH85580.1"/>
    </source>
</evidence>
<organism evidence="1">
    <name type="scientific">Anguilla anguilla</name>
    <name type="common">European freshwater eel</name>
    <name type="synonym">Muraena anguilla</name>
    <dbReference type="NCBI Taxonomy" id="7936"/>
    <lineage>
        <taxon>Eukaryota</taxon>
        <taxon>Metazoa</taxon>
        <taxon>Chordata</taxon>
        <taxon>Craniata</taxon>
        <taxon>Vertebrata</taxon>
        <taxon>Euteleostomi</taxon>
        <taxon>Actinopterygii</taxon>
        <taxon>Neopterygii</taxon>
        <taxon>Teleostei</taxon>
        <taxon>Anguilliformes</taxon>
        <taxon>Anguillidae</taxon>
        <taxon>Anguilla</taxon>
    </lineage>
</organism>
<name>A0A0E9W7L4_ANGAN</name>
<dbReference type="AlphaFoldDB" id="A0A0E9W7L4"/>
<reference evidence="1" key="2">
    <citation type="journal article" date="2015" name="Fish Shellfish Immunol.">
        <title>Early steps in the European eel (Anguilla anguilla)-Vibrio vulnificus interaction in the gills: Role of the RtxA13 toxin.</title>
        <authorList>
            <person name="Callol A."/>
            <person name="Pajuelo D."/>
            <person name="Ebbesson L."/>
            <person name="Teles M."/>
            <person name="MacKenzie S."/>
            <person name="Amaro C."/>
        </authorList>
    </citation>
    <scope>NUCLEOTIDE SEQUENCE</scope>
</reference>
<accession>A0A0E9W7L4</accession>
<proteinExistence type="predicted"/>
<dbReference type="EMBL" id="GBXM01022997">
    <property type="protein sequence ID" value="JAH85580.1"/>
    <property type="molecule type" value="Transcribed_RNA"/>
</dbReference>
<sequence length="62" mass="7010">MYSMRAVCLLGHKPTMSVGPVTFITLHQSHVHMCLHPPGWPWRWGSHKRFSAACNEGTSDSF</sequence>